<dbReference type="Gene3D" id="3.40.50.300">
    <property type="entry name" value="P-loop containing nucleotide triphosphate hydrolases"/>
    <property type="match status" value="1"/>
</dbReference>
<evidence type="ECO:0000259" key="4">
    <source>
        <dbReference type="PROSITE" id="PS50893"/>
    </source>
</evidence>
<dbReference type="SUPFAM" id="SSF52540">
    <property type="entry name" value="P-loop containing nucleoside triphosphate hydrolases"/>
    <property type="match status" value="1"/>
</dbReference>
<dbReference type="InterPro" id="IPR017871">
    <property type="entry name" value="ABC_transporter-like_CS"/>
</dbReference>
<protein>
    <submittedName>
        <fullName evidence="5">ABC transporter related protein</fullName>
    </submittedName>
</protein>
<accession>A5G8B3</accession>
<dbReference type="PANTHER" id="PTHR42788:SF13">
    <property type="entry name" value="ALIPHATIC SULFONATES IMPORT ATP-BINDING PROTEIN SSUB"/>
    <property type="match status" value="1"/>
</dbReference>
<gene>
    <name evidence="5" type="ordered locus">Gura_3882</name>
</gene>
<reference evidence="5 6" key="1">
    <citation type="submission" date="2007-05" db="EMBL/GenBank/DDBJ databases">
        <title>Complete sequence of Geobacter uraniireducens Rf4.</title>
        <authorList>
            <consortium name="US DOE Joint Genome Institute"/>
            <person name="Copeland A."/>
            <person name="Lucas S."/>
            <person name="Lapidus A."/>
            <person name="Barry K."/>
            <person name="Detter J.C."/>
            <person name="Glavina del Rio T."/>
            <person name="Hammon N."/>
            <person name="Israni S."/>
            <person name="Dalin E."/>
            <person name="Tice H."/>
            <person name="Pitluck S."/>
            <person name="Chertkov O."/>
            <person name="Brettin T."/>
            <person name="Bruce D."/>
            <person name="Han C."/>
            <person name="Schmutz J."/>
            <person name="Larimer F."/>
            <person name="Land M."/>
            <person name="Hauser L."/>
            <person name="Kyrpides N."/>
            <person name="Mikhailova N."/>
            <person name="Shelobolina E."/>
            <person name="Aklujkar M."/>
            <person name="Lovley D."/>
            <person name="Richardson P."/>
        </authorList>
    </citation>
    <scope>NUCLEOTIDE SEQUENCE [LARGE SCALE GENOMIC DNA]</scope>
    <source>
        <strain evidence="5 6">Rf4</strain>
    </source>
</reference>
<dbReference type="RefSeq" id="WP_011940675.1">
    <property type="nucleotide sequence ID" value="NC_009483.1"/>
</dbReference>
<dbReference type="Proteomes" id="UP000006695">
    <property type="component" value="Chromosome"/>
</dbReference>
<dbReference type="PANTHER" id="PTHR42788">
    <property type="entry name" value="TAURINE IMPORT ATP-BINDING PROTEIN-RELATED"/>
    <property type="match status" value="1"/>
</dbReference>
<sequence length="259" mass="28908">MYQKPGTVKVANLHKKFVAKGKEVPVLEDINLSVSPGEFVSVIGQSGCGKTTFLRLLASLETDYSGEILVDGKKINGPSLNRGVVFQDHRLLPWLTVEKNIGLGLKKLNGKDKKKIIQEHIDLVGLNGFENAHPSQLSGGMSQRAAIARALVNRPEILLLDEPLGALDALTRMYMHKEIERIWKAEAITMIMVTHDVEEAIYLSDKIVIMSSRPGTIRKIVPVQLPRPRDRASYDFQKLKDEVLAEFHLDADKLFSYAI</sequence>
<dbReference type="InterPro" id="IPR027417">
    <property type="entry name" value="P-loop_NTPase"/>
</dbReference>
<dbReference type="OrthoDB" id="9809450at2"/>
<dbReference type="GO" id="GO:0016887">
    <property type="term" value="F:ATP hydrolysis activity"/>
    <property type="evidence" value="ECO:0007669"/>
    <property type="project" value="InterPro"/>
</dbReference>
<keyword evidence="2" id="KW-0547">Nucleotide-binding</keyword>
<dbReference type="PROSITE" id="PS50893">
    <property type="entry name" value="ABC_TRANSPORTER_2"/>
    <property type="match status" value="1"/>
</dbReference>
<keyword evidence="3" id="KW-0067">ATP-binding</keyword>
<keyword evidence="6" id="KW-1185">Reference proteome</keyword>
<dbReference type="InterPro" id="IPR050166">
    <property type="entry name" value="ABC_transporter_ATP-bind"/>
</dbReference>
<dbReference type="PROSITE" id="PS00211">
    <property type="entry name" value="ABC_TRANSPORTER_1"/>
    <property type="match status" value="1"/>
</dbReference>
<organism evidence="5 6">
    <name type="scientific">Geotalea uraniireducens (strain Rf4)</name>
    <name type="common">Geobacter uraniireducens</name>
    <dbReference type="NCBI Taxonomy" id="351605"/>
    <lineage>
        <taxon>Bacteria</taxon>
        <taxon>Pseudomonadati</taxon>
        <taxon>Thermodesulfobacteriota</taxon>
        <taxon>Desulfuromonadia</taxon>
        <taxon>Geobacterales</taxon>
        <taxon>Geobacteraceae</taxon>
        <taxon>Geotalea</taxon>
    </lineage>
</organism>
<dbReference type="InterPro" id="IPR003439">
    <property type="entry name" value="ABC_transporter-like_ATP-bd"/>
</dbReference>
<keyword evidence="1" id="KW-0813">Transport</keyword>
<evidence type="ECO:0000256" key="2">
    <source>
        <dbReference type="ARBA" id="ARBA00022741"/>
    </source>
</evidence>
<name>A5G8B3_GEOUR</name>
<dbReference type="EMBL" id="CP000698">
    <property type="protein sequence ID" value="ABQ28031.1"/>
    <property type="molecule type" value="Genomic_DNA"/>
</dbReference>
<evidence type="ECO:0000313" key="6">
    <source>
        <dbReference type="Proteomes" id="UP000006695"/>
    </source>
</evidence>
<dbReference type="Pfam" id="PF00005">
    <property type="entry name" value="ABC_tran"/>
    <property type="match status" value="1"/>
</dbReference>
<evidence type="ECO:0000313" key="5">
    <source>
        <dbReference type="EMBL" id="ABQ28031.1"/>
    </source>
</evidence>
<evidence type="ECO:0000256" key="3">
    <source>
        <dbReference type="ARBA" id="ARBA00022840"/>
    </source>
</evidence>
<feature type="domain" description="ABC transporter" evidence="4">
    <location>
        <begin position="8"/>
        <end position="237"/>
    </location>
</feature>
<dbReference type="InterPro" id="IPR003593">
    <property type="entry name" value="AAA+_ATPase"/>
</dbReference>
<dbReference type="KEGG" id="gur:Gura_3882"/>
<evidence type="ECO:0000256" key="1">
    <source>
        <dbReference type="ARBA" id="ARBA00022448"/>
    </source>
</evidence>
<dbReference type="GO" id="GO:0005524">
    <property type="term" value="F:ATP binding"/>
    <property type="evidence" value="ECO:0007669"/>
    <property type="project" value="UniProtKB-KW"/>
</dbReference>
<dbReference type="SMART" id="SM00382">
    <property type="entry name" value="AAA"/>
    <property type="match status" value="1"/>
</dbReference>
<proteinExistence type="predicted"/>
<dbReference type="AlphaFoldDB" id="A5G8B3"/>
<dbReference type="STRING" id="351605.Gura_3882"/>
<dbReference type="CDD" id="cd03293">
    <property type="entry name" value="ABC_NrtD_SsuB_transporters"/>
    <property type="match status" value="1"/>
</dbReference>
<dbReference type="HOGENOM" id="CLU_000604_1_22_7"/>